<keyword evidence="1" id="KW-0934">Plastid</keyword>
<proteinExistence type="predicted"/>
<protein>
    <submittedName>
        <fullName evidence="1">Uncharacterized protein</fullName>
    </submittedName>
</protein>
<reference evidence="1" key="1">
    <citation type="submission" date="2017-03" db="EMBL/GenBank/DDBJ databases">
        <title>The new red algal subphylum Proteorhodophytina comprises the largest and most divergent plastid genomes known.</title>
        <authorList>
            <person name="Munoz-Gomez S.A."/>
            <person name="Mejia-Franco F.G."/>
            <person name="Durnin K."/>
            <person name="Morgan C."/>
            <person name="Grisdale C.J."/>
            <person name="Archibald J.M."/>
            <person name="Slamovits C.H."/>
        </authorList>
    </citation>
    <scope>NUCLEOTIDE SEQUENCE</scope>
    <source>
        <strain evidence="1">UTEX LB2858</strain>
    </source>
</reference>
<dbReference type="AlphaFoldDB" id="A0A1Y9TLN9"/>
<evidence type="ECO:0000313" key="1">
    <source>
        <dbReference type="EMBL" id="ARO90516.1"/>
    </source>
</evidence>
<dbReference type="GeneID" id="32891517"/>
<sequence length="172" mass="21262">MKLDFLLLALESLDMEFIDRIIFSQALRKQTYLNFSKIHLIRLSNFYRINYIDIGFDITFREIIYLVYLIYKILISSNFRDFTQSLLNFIVNIPSDFSYNILVLNYLKRFKFYFRQHMNLSMVTQQVYYSDEILDNFAIQNLYIIYLLSRLTSIIDFWYYFKRYNFYFLISY</sequence>
<keyword evidence="1" id="KW-0150">Chloroplast</keyword>
<dbReference type="EMBL" id="KY709208">
    <property type="protein sequence ID" value="ARO90516.1"/>
    <property type="molecule type" value="Genomic_DNA"/>
</dbReference>
<dbReference type="RefSeq" id="YP_009369828.1">
    <property type="nucleotide sequence ID" value="NC_034776.1"/>
</dbReference>
<geneLocation type="chloroplast" evidence="1"/>
<organism evidence="1">
    <name type="scientific">Boldia erythrosiphon</name>
    <dbReference type="NCBI Taxonomy" id="74908"/>
    <lineage>
        <taxon>Eukaryota</taxon>
        <taxon>Rhodophyta</taxon>
        <taxon>Compsopogonophyceae</taxon>
        <taxon>Compsopogonales</taxon>
        <taxon>Boldiaceae</taxon>
        <taxon>Boldia</taxon>
    </lineage>
</organism>
<accession>A0A1Y9TLN9</accession>
<name>A0A1Y9TLN9_9RHOD</name>
<gene>
    <name evidence="1" type="primary">orf156</name>
</gene>